<dbReference type="EMBL" id="BMVU01000003">
    <property type="protein sequence ID" value="GGX59110.1"/>
    <property type="molecule type" value="Genomic_DNA"/>
</dbReference>
<dbReference type="RefSeq" id="WP_190189086.1">
    <property type="nucleotide sequence ID" value="NZ_BMVU01000003.1"/>
</dbReference>
<reference evidence="2" key="1">
    <citation type="journal article" date="2014" name="Int. J. Syst. Evol. Microbiol.">
        <title>Complete genome sequence of Corynebacterium casei LMG S-19264T (=DSM 44701T), isolated from a smear-ripened cheese.</title>
        <authorList>
            <consortium name="US DOE Joint Genome Institute (JGI-PGF)"/>
            <person name="Walter F."/>
            <person name="Albersmeier A."/>
            <person name="Kalinowski J."/>
            <person name="Ruckert C."/>
        </authorList>
    </citation>
    <scope>NUCLEOTIDE SEQUENCE</scope>
    <source>
        <strain evidence="2">JCM 4790</strain>
    </source>
</reference>
<reference evidence="2" key="2">
    <citation type="submission" date="2020-09" db="EMBL/GenBank/DDBJ databases">
        <authorList>
            <person name="Sun Q."/>
            <person name="Ohkuma M."/>
        </authorList>
    </citation>
    <scope>NUCLEOTIDE SEQUENCE</scope>
    <source>
        <strain evidence="2">JCM 4790</strain>
    </source>
</reference>
<gene>
    <name evidence="2" type="ORF">GCM10010358_11720</name>
</gene>
<feature type="compositionally biased region" description="Low complexity" evidence="1">
    <location>
        <begin position="20"/>
        <end position="29"/>
    </location>
</feature>
<protein>
    <submittedName>
        <fullName evidence="2">Uncharacterized protein</fullName>
    </submittedName>
</protein>
<feature type="region of interest" description="Disordered" evidence="1">
    <location>
        <begin position="1"/>
        <end position="53"/>
    </location>
</feature>
<dbReference type="Proteomes" id="UP000619244">
    <property type="component" value="Unassembled WGS sequence"/>
</dbReference>
<evidence type="ECO:0000256" key="1">
    <source>
        <dbReference type="SAM" id="MobiDB-lite"/>
    </source>
</evidence>
<dbReference type="AlphaFoldDB" id="A0A918KCR6"/>
<evidence type="ECO:0000313" key="2">
    <source>
        <dbReference type="EMBL" id="GGX59110.1"/>
    </source>
</evidence>
<name>A0A918KCR6_9ACTN</name>
<proteinExistence type="predicted"/>
<evidence type="ECO:0000313" key="3">
    <source>
        <dbReference type="Proteomes" id="UP000619244"/>
    </source>
</evidence>
<organism evidence="2 3">
    <name type="scientific">Streptomyces minutiscleroticus</name>
    <dbReference type="NCBI Taxonomy" id="68238"/>
    <lineage>
        <taxon>Bacteria</taxon>
        <taxon>Bacillati</taxon>
        <taxon>Actinomycetota</taxon>
        <taxon>Actinomycetes</taxon>
        <taxon>Kitasatosporales</taxon>
        <taxon>Streptomycetaceae</taxon>
        <taxon>Streptomyces</taxon>
    </lineage>
</organism>
<sequence length="53" mass="5395">MPVSAAPATASGTWDDLRGPGRAAPAPVRGARDRVRPCLHGTGGTHGAYRLVS</sequence>
<comment type="caution">
    <text evidence="2">The sequence shown here is derived from an EMBL/GenBank/DDBJ whole genome shotgun (WGS) entry which is preliminary data.</text>
</comment>
<keyword evidence="3" id="KW-1185">Reference proteome</keyword>
<accession>A0A918KCR6</accession>